<feature type="transmembrane region" description="Helical" evidence="1">
    <location>
        <begin position="79"/>
        <end position="97"/>
    </location>
</feature>
<dbReference type="EMBL" id="BAABAZ010000004">
    <property type="protein sequence ID" value="GAA4283583.1"/>
    <property type="molecule type" value="Genomic_DNA"/>
</dbReference>
<organism evidence="2 3">
    <name type="scientific">Brevibacterium daeguense</name>
    <dbReference type="NCBI Taxonomy" id="909936"/>
    <lineage>
        <taxon>Bacteria</taxon>
        <taxon>Bacillati</taxon>
        <taxon>Actinomycetota</taxon>
        <taxon>Actinomycetes</taxon>
        <taxon>Micrococcales</taxon>
        <taxon>Brevibacteriaceae</taxon>
        <taxon>Brevibacterium</taxon>
    </lineage>
</organism>
<feature type="transmembrane region" description="Helical" evidence="1">
    <location>
        <begin position="104"/>
        <end position="125"/>
    </location>
</feature>
<keyword evidence="1" id="KW-1133">Transmembrane helix</keyword>
<protein>
    <submittedName>
        <fullName evidence="2">Uncharacterized protein</fullName>
    </submittedName>
</protein>
<accession>A0ABP8EI36</accession>
<evidence type="ECO:0000256" key="1">
    <source>
        <dbReference type="SAM" id="Phobius"/>
    </source>
</evidence>
<evidence type="ECO:0000313" key="2">
    <source>
        <dbReference type="EMBL" id="GAA4283583.1"/>
    </source>
</evidence>
<feature type="transmembrane region" description="Helical" evidence="1">
    <location>
        <begin position="145"/>
        <end position="164"/>
    </location>
</feature>
<comment type="caution">
    <text evidence="2">The sequence shown here is derived from an EMBL/GenBank/DDBJ whole genome shotgun (WGS) entry which is preliminary data.</text>
</comment>
<proteinExistence type="predicted"/>
<keyword evidence="1" id="KW-0812">Transmembrane</keyword>
<sequence>MLRLLELIGLVAPVVGGVLLFRYRGRSGAAFGWGMAACVLGLLSSGIGLSGQRLSIVAAFLAGDGTAGVLELMDGWALLRFALLFTAGLLLVVAALVDRRGAAPLWWLIPGALLVVAGVGLHFVHVDLGADHERLTAIATVLLEILENGTLGLGFLVLCCAAVAHREGNDALPEPAVLARSAGATIWQVYRGTQGGPRR</sequence>
<reference evidence="3" key="1">
    <citation type="journal article" date="2019" name="Int. J. Syst. Evol. Microbiol.">
        <title>The Global Catalogue of Microorganisms (GCM) 10K type strain sequencing project: providing services to taxonomists for standard genome sequencing and annotation.</title>
        <authorList>
            <consortium name="The Broad Institute Genomics Platform"/>
            <consortium name="The Broad Institute Genome Sequencing Center for Infectious Disease"/>
            <person name="Wu L."/>
            <person name="Ma J."/>
        </authorList>
    </citation>
    <scope>NUCLEOTIDE SEQUENCE [LARGE SCALE GENOMIC DNA]</scope>
    <source>
        <strain evidence="3">JCM 17458</strain>
    </source>
</reference>
<evidence type="ECO:0000313" key="3">
    <source>
        <dbReference type="Proteomes" id="UP001501586"/>
    </source>
</evidence>
<dbReference type="Proteomes" id="UP001501586">
    <property type="component" value="Unassembled WGS sequence"/>
</dbReference>
<name>A0ABP8EI36_9MICO</name>
<dbReference type="RefSeq" id="WP_236863657.1">
    <property type="nucleotide sequence ID" value="NZ_BAABAZ010000004.1"/>
</dbReference>
<feature type="transmembrane region" description="Helical" evidence="1">
    <location>
        <begin position="7"/>
        <end position="24"/>
    </location>
</feature>
<gene>
    <name evidence="2" type="ORF">GCM10022261_11140</name>
</gene>
<keyword evidence="3" id="KW-1185">Reference proteome</keyword>
<keyword evidence="1" id="KW-0472">Membrane</keyword>
<feature type="transmembrane region" description="Helical" evidence="1">
    <location>
        <begin position="30"/>
        <end position="49"/>
    </location>
</feature>